<evidence type="ECO:0000256" key="2">
    <source>
        <dbReference type="ARBA" id="ARBA00012759"/>
    </source>
</evidence>
<evidence type="ECO:0000313" key="10">
    <source>
        <dbReference type="EMBL" id="PNW75352.1"/>
    </source>
</evidence>
<proteinExistence type="predicted"/>
<sequence length="3263" mass="354243">MAPSAVFCESEELLHALYCFPHREAARPQTAADAASLSGLFFKFVQQMLPSGSGAAGGWADQEDAASLAATAWYLESGLVTWFPEFGCAVLARGALALADGDDGAGDLRAQPGQLSLHVLALDEWRFTLHSSPSGAFQHTAMSTARLGGVLFMPCGGTCPPSALTRVIGNVRDIIHRSQDAKIRSNEKGFQRTPAFIHAAVLDALALEVAGGGGTTGTGSWKKTVARGGTTDVGQHTGGDTVRNTCWPLVQATIQVSLLRMGVCGPHQQPNLLFRRAMAHMDLWLLRRQVQCMDSPSAATPVALTATMHMLQATAAKAANLAAEGEDVSTFEKACQSVRQSLEAVASERAWKAAEQHCVPPAGSEAALGELLWPRGTLPGLPPAQLAAGGLEAAKQRESANLGTVPLLEPGASFQKVLGMLQEPLWVQPSGDAAAQLVLRSVEHDLFARVTQLATGRNGGSSSHTAQMSDADLSALTAVVDSYRDALHSFLRTAAAQSVMQCELRSREVLVVWCAYCLAHNAEARRHGLVREYQPALQFADLRHLVLSDRRAVDALLAVAAYLHKQQQCGGPLLFSLRDGGSGTFRFAERFAAADGHLQQILVSERQDADRRQSAHWDKVQQQKRDLQQARQQLAALKAAETCLHEHLVKHDQETTYLQQVQQQLAALEMTQGRLCWQLAQHDRDKTYLQQAQQELAAVRKTEQSLREQLSGAVETTCVWQRQNQRATIARNISTNASQQNQCNYEIARLEKPPEAVLQPLPAADGLARQWLFFLHMPPAFRRLARLSFLAQQVLLPRPLGAWSPELAAVQKAVTVQQPHTSAVQYYNQRRSCRTYLSSAGHQLADGQDGCVKLYADGQLPSHVGPASIELYTSPADGVWHPDSLRPSMLWGGSGSTADSGSGLPSYFNPFAAVNENTIEEFFTERLPDSAAALQWAAHQRISAQATPPERSNWALAGQDACPAELLSKAAFLQFGRMRAYPLQQLRNLCEVLRRQDQALPLTEPAVQVLLRQLLFHVGALTIDSNISTDGARPQLIWRTGWEQPGDVLDTLCSELGALADTLDGKVRDHDAILLLGEMAAYLADWHSPCSAVARRFAAIAMLEADRMQVELDAAAGLAADDRRVSELLARLVRWRVMALLCYGAGPLSPAAAGRGARQQQSKDAATMVRLMVQVCHGLTFQTDRAMQQELELLRTRAHNVMASRVQRLGELLTSEDLTAAVASVLERTPDSLLWQRLSQAQQLTACYRAEGADGRLYSINILDGTVLFDGWPPSRLPKDITQHPLYKRTFGNFNFEVAFTGGASSASQGGGAVVLQTLRKVRGRRYDFRLCAAAGGKQQQLVITEMDVEHGDERLELLDAGPDSSCEGWGEQLPVRLRELHSHWLSRQRGVLVLRPRSFQEHDCMYVITCMSIKSSGSVGGSLPVPVNTATQCAYSCWRVPRHSQSWLWRQLLLAAPPLLVDRLVLPQGSKLVDNILAKFEEPRFIHTFLSVSSEVSFELPRCGLEFSMQRKRPGSFFWGGGDACCQLISRNYTGYRLRRLQLLAECCGVSGSAAGACGDNGSNSSSNAAAAAARGIYTLPEFRQYLVLERIPQPAVASMGGQRADVLVLVPAGAVQSSLWEEGSGGKVAVSVTLPSGSQASVNFHCYEVHGRFGHLRAPNRLARLQLAALYAATSTLLPEPGSRCTGAQMAMELLRQCWSTRPLEAAEAEQLAAVGRLGGHLAPGLHLLAHDLAASAVQLAHLHAVPADKPAAAAADGPGAAGGGDIAARFDAQDTAIMPRLCADHAQAYEELQRSAHAALPPGWGAHPRLLLTPVEEERTVGVHVPREPLPAWHRLRQFEAIAALGEALPLAVSYVEDTEAELQDLLLPPAPAVDGASSQAMPPYPLSAAARVRQRRHLEAEMHAELEDSWNAHHLQRDLATYSVKPGCLDRVRAMQATTSRHRRNLEAHLLHQLMHVPESVGCHGASIRLLRAAATAPAAGPLDLARVAVRPELVNEFNPFLSPEAAQELQRRVRLWLRLCVLEDRLGRIVALAAARRAEGDCLPQLVQELSVHRTWDAAAHPEWLVFEVESQLQIRPQQHTVARMLMEGGDGPIAQLNMGEGKTRVILPMLLLALADGKRVVSLTFLSTLLDEAYAYLHGALCAGVLGRKLFTMPFQRDIELTPARAMRMRAALAHCMRERGVLLLAPEHRLSLELKWKEYLLQLRQASVPAAAGTGSNGGDVEALLAAVLKTPVLSILDESDELLHHRFQLIYACGGRVPLVSFEARTGAMRAVLGAVAQLANSGQLQLPHSTRVLEPPPAVDPTDAECSVGSAAVPAGAFCGLRLLPGPDLEAALPAFHHQLARHVLDHPPFEFQKLTKLLDEGSKVRVMTCITDADTDAETALGAELLDKLAGGVLHSFVLALRGLLGCGLLRHGLTLRHNVEYGIDRRTAAAGVRTRMAVPYRAAHTPSERSEFAQPDVSLLLTHLAYRYDGLTLPEFTAAVERLLHGLGKEAAADHYREWLVLSAESIPKEELSRFKDVNQLDASSGSQMAAMHRHLRRNTAVVDFWLRFCVLPAETRQYPQRLGASAWDLAAAGGRVMGFSGTNDNYRLLPLRVRQAAAEDPALKATNGKMLSVLLQNTHGFHTLPPAEDAGGVAVWQSLLQMALDKSAHALIDCGALLAGTTNRHAAEFLLADPRLQQLGFRGVTFYAERERGWAVLELTGRCLPRSSSPLQEHETFVIYDEARCRGADLKLKRNAVALLTLGPRVCKDKLMQAAGRLRQLGRGQALRFAATADIAARVTLLPAWLSARVTLLPAWLSTRVTLLPPWLSTAAPASAGGTASSAAGACPRAVDVLAWVMGNTVDANLHGVALWAAQGLQFATALGAPQLSLQEEVLGLEELYAGSKAPRPVVAVVAAAAAKQLRWRQKQCGSSAGGTAAGGRRMYTAAELMVEIQDLAARYGEGHTVRAGSGADDTCERELELEQEEEEEQEQERQVPKQRPAPEADWSSYRCINSSTMDQLTSETRCRLLPLRDAVTRLDSQDPAQPMAALPWSDKVYVSHNYLHAIAGLPPGQPLNEYLRPVGWLLVLKRGEVLLLSEREADQLLAATWADAPAAKGTTSFRHRLVRYLADTASKRGPLLVSQAYAWQAAAVSSATRPLLVTDLGLTTAGIVQDAADAWAELRRRLGVRELVSVRVFAGETSYRVTRLAGANGTAASSGSAATAAVEAELQRLVAGRRPQVQQLLVMRGRQSQMARSDLEKAVEGLQLQL</sequence>
<evidence type="ECO:0000259" key="9">
    <source>
        <dbReference type="Pfam" id="PF12359"/>
    </source>
</evidence>
<dbReference type="ExpressionAtlas" id="A0A2K3D485">
    <property type="expression patterns" value="baseline"/>
</dbReference>
<keyword evidence="3" id="KW-0645">Protease</keyword>
<protein>
    <recommendedName>
        <fullName evidence="2">ubiquitinyl hydrolase 1</fullName>
        <ecNumber evidence="2">3.4.19.12</ecNumber>
    </recommendedName>
</protein>
<dbReference type="Gramene" id="PNW75352">
    <property type="protein sequence ID" value="PNW75352"/>
    <property type="gene ID" value="CHLRE_12g523600v5"/>
</dbReference>
<keyword evidence="5" id="KW-0378">Hydrolase</keyword>
<dbReference type="OrthoDB" id="538905at2759"/>
<dbReference type="PANTHER" id="PTHR13367">
    <property type="entry name" value="UBIQUITIN THIOESTERASE"/>
    <property type="match status" value="1"/>
</dbReference>
<keyword evidence="11" id="KW-1185">Reference proteome</keyword>
<feature type="domain" description="DUF3638" evidence="8">
    <location>
        <begin position="2058"/>
        <end position="2289"/>
    </location>
</feature>
<dbReference type="InterPro" id="IPR051346">
    <property type="entry name" value="OTU_Deubiquitinase"/>
</dbReference>
<dbReference type="GO" id="GO:0004843">
    <property type="term" value="F:cysteine-type deubiquitinase activity"/>
    <property type="evidence" value="ECO:0007669"/>
    <property type="project" value="UniProtKB-EC"/>
</dbReference>
<dbReference type="Pfam" id="PF12340">
    <property type="entry name" value="DUF3638"/>
    <property type="match status" value="1"/>
</dbReference>
<dbReference type="InterPro" id="IPR027417">
    <property type="entry name" value="P-loop_NTPase"/>
</dbReference>
<dbReference type="Proteomes" id="UP000006906">
    <property type="component" value="Chromosome 12"/>
</dbReference>
<dbReference type="PaxDb" id="3055-EDP00716"/>
<comment type="catalytic activity">
    <reaction evidence="1">
        <text>Thiol-dependent hydrolysis of ester, thioester, amide, peptide and isopeptide bonds formed by the C-terminal Gly of ubiquitin (a 76-residue protein attached to proteins as an intracellular targeting signal).</text>
        <dbReference type="EC" id="3.4.19.12"/>
    </reaction>
</comment>
<dbReference type="EC" id="3.4.19.12" evidence="2"/>
<dbReference type="EMBL" id="CM008973">
    <property type="protein sequence ID" value="PNW75352.1"/>
    <property type="molecule type" value="Genomic_DNA"/>
</dbReference>
<dbReference type="InterPro" id="IPR022105">
    <property type="entry name" value="DUF3645"/>
</dbReference>
<dbReference type="InterPro" id="IPR022099">
    <property type="entry name" value="DUF3638"/>
</dbReference>
<evidence type="ECO:0000256" key="4">
    <source>
        <dbReference type="ARBA" id="ARBA00022786"/>
    </source>
</evidence>
<dbReference type="GO" id="GO:0006508">
    <property type="term" value="P:proteolysis"/>
    <property type="evidence" value="ECO:0007669"/>
    <property type="project" value="UniProtKB-KW"/>
</dbReference>
<dbReference type="RefSeq" id="XP_042918510.1">
    <property type="nucleotide sequence ID" value="XM_043068415.1"/>
</dbReference>
<feature type="compositionally biased region" description="Acidic residues" evidence="7">
    <location>
        <begin position="2974"/>
        <end position="2983"/>
    </location>
</feature>
<reference evidence="10 11" key="1">
    <citation type="journal article" date="2007" name="Science">
        <title>The Chlamydomonas genome reveals the evolution of key animal and plant functions.</title>
        <authorList>
            <person name="Merchant S.S."/>
            <person name="Prochnik S.E."/>
            <person name="Vallon O."/>
            <person name="Harris E.H."/>
            <person name="Karpowicz S.J."/>
            <person name="Witman G.B."/>
            <person name="Terry A."/>
            <person name="Salamov A."/>
            <person name="Fritz-Laylin L.K."/>
            <person name="Marechal-Drouard L."/>
            <person name="Marshall W.F."/>
            <person name="Qu L.H."/>
            <person name="Nelson D.R."/>
            <person name="Sanderfoot A.A."/>
            <person name="Spalding M.H."/>
            <person name="Kapitonov V.V."/>
            <person name="Ren Q."/>
            <person name="Ferris P."/>
            <person name="Lindquist E."/>
            <person name="Shapiro H."/>
            <person name="Lucas S.M."/>
            <person name="Grimwood J."/>
            <person name="Schmutz J."/>
            <person name="Cardol P."/>
            <person name="Cerutti H."/>
            <person name="Chanfreau G."/>
            <person name="Chen C.L."/>
            <person name="Cognat V."/>
            <person name="Croft M.T."/>
            <person name="Dent R."/>
            <person name="Dutcher S."/>
            <person name="Fernandez E."/>
            <person name="Fukuzawa H."/>
            <person name="Gonzalez-Ballester D."/>
            <person name="Gonzalez-Halphen D."/>
            <person name="Hallmann A."/>
            <person name="Hanikenne M."/>
            <person name="Hippler M."/>
            <person name="Inwood W."/>
            <person name="Jabbari K."/>
            <person name="Kalanon M."/>
            <person name="Kuras R."/>
            <person name="Lefebvre P.A."/>
            <person name="Lemaire S.D."/>
            <person name="Lobanov A.V."/>
            <person name="Lohr M."/>
            <person name="Manuell A."/>
            <person name="Meier I."/>
            <person name="Mets L."/>
            <person name="Mittag M."/>
            <person name="Mittelmeier T."/>
            <person name="Moroney J.V."/>
            <person name="Moseley J."/>
            <person name="Napoli C."/>
            <person name="Nedelcu A.M."/>
            <person name="Niyogi K."/>
            <person name="Novoselov S.V."/>
            <person name="Paulsen I.T."/>
            <person name="Pazour G."/>
            <person name="Purton S."/>
            <person name="Ral J.P."/>
            <person name="Riano-Pachon D.M."/>
            <person name="Riekhof W."/>
            <person name="Rymarquis L."/>
            <person name="Schroda M."/>
            <person name="Stern D."/>
            <person name="Umen J."/>
            <person name="Willows R."/>
            <person name="Wilson N."/>
            <person name="Zimmer S.L."/>
            <person name="Allmer J."/>
            <person name="Balk J."/>
            <person name="Bisova K."/>
            <person name="Chen C.J."/>
            <person name="Elias M."/>
            <person name="Gendler K."/>
            <person name="Hauser C."/>
            <person name="Lamb M.R."/>
            <person name="Ledford H."/>
            <person name="Long J.C."/>
            <person name="Minagawa J."/>
            <person name="Page M.D."/>
            <person name="Pan J."/>
            <person name="Pootakham W."/>
            <person name="Roje S."/>
            <person name="Rose A."/>
            <person name="Stahlberg E."/>
            <person name="Terauchi A.M."/>
            <person name="Yang P."/>
            <person name="Ball S."/>
            <person name="Bowler C."/>
            <person name="Dieckmann C.L."/>
            <person name="Gladyshev V.N."/>
            <person name="Green P."/>
            <person name="Jorgensen R."/>
            <person name="Mayfield S."/>
            <person name="Mueller-Roeber B."/>
            <person name="Rajamani S."/>
            <person name="Sayre R.T."/>
            <person name="Brokstein P."/>
            <person name="Dubchak I."/>
            <person name="Goodstein D."/>
            <person name="Hornick L."/>
            <person name="Huang Y.W."/>
            <person name="Jhaveri J."/>
            <person name="Luo Y."/>
            <person name="Martinez D."/>
            <person name="Ngau W.C."/>
            <person name="Otillar B."/>
            <person name="Poliakov A."/>
            <person name="Porter A."/>
            <person name="Szajkowski L."/>
            <person name="Werner G."/>
            <person name="Zhou K."/>
            <person name="Grigoriev I.V."/>
            <person name="Rokhsar D.S."/>
            <person name="Grossman A.R."/>
        </authorList>
    </citation>
    <scope>NUCLEOTIDE SEQUENCE [LARGE SCALE GENOMIC DNA]</scope>
    <source>
        <strain evidence="11">CC-503</strain>
    </source>
</reference>
<gene>
    <name evidence="10" type="ORF">CHLRE_12g523600v5</name>
</gene>
<keyword evidence="6" id="KW-0788">Thiol protease</keyword>
<keyword evidence="4" id="KW-0833">Ubl conjugation pathway</keyword>
<evidence type="ECO:0000256" key="7">
    <source>
        <dbReference type="SAM" id="MobiDB-lite"/>
    </source>
</evidence>
<feature type="domain" description="DUF3645" evidence="9">
    <location>
        <begin position="2444"/>
        <end position="2473"/>
    </location>
</feature>
<evidence type="ECO:0000256" key="6">
    <source>
        <dbReference type="ARBA" id="ARBA00022807"/>
    </source>
</evidence>
<dbReference type="GeneID" id="5722533"/>
<organism evidence="10 11">
    <name type="scientific">Chlamydomonas reinhardtii</name>
    <name type="common">Chlamydomonas smithii</name>
    <dbReference type="NCBI Taxonomy" id="3055"/>
    <lineage>
        <taxon>Eukaryota</taxon>
        <taxon>Viridiplantae</taxon>
        <taxon>Chlorophyta</taxon>
        <taxon>core chlorophytes</taxon>
        <taxon>Chlorophyceae</taxon>
        <taxon>CS clade</taxon>
        <taxon>Chlamydomonadales</taxon>
        <taxon>Chlamydomonadaceae</taxon>
        <taxon>Chlamydomonas</taxon>
    </lineage>
</organism>
<name>A0A2K3D485_CHLRE</name>
<dbReference type="STRING" id="3055.A0A2K3D485"/>
<evidence type="ECO:0000259" key="8">
    <source>
        <dbReference type="Pfam" id="PF12340"/>
    </source>
</evidence>
<dbReference type="KEGG" id="cre:CHLRE_12g523600v5"/>
<evidence type="ECO:0000256" key="3">
    <source>
        <dbReference type="ARBA" id="ARBA00022670"/>
    </source>
</evidence>
<feature type="region of interest" description="Disordered" evidence="7">
    <location>
        <begin position="2957"/>
        <end position="3001"/>
    </location>
</feature>
<evidence type="ECO:0000256" key="5">
    <source>
        <dbReference type="ARBA" id="ARBA00022801"/>
    </source>
</evidence>
<dbReference type="Pfam" id="PF12359">
    <property type="entry name" value="DUF3645"/>
    <property type="match status" value="1"/>
</dbReference>
<accession>A0A2K3D485</accession>
<dbReference type="SUPFAM" id="SSF52540">
    <property type="entry name" value="P-loop containing nucleoside triphosphate hydrolases"/>
    <property type="match status" value="1"/>
</dbReference>
<evidence type="ECO:0000256" key="1">
    <source>
        <dbReference type="ARBA" id="ARBA00000707"/>
    </source>
</evidence>
<evidence type="ECO:0000313" key="11">
    <source>
        <dbReference type="Proteomes" id="UP000006906"/>
    </source>
</evidence>
<dbReference type="InParanoid" id="A0A2K3D485"/>
<dbReference type="PANTHER" id="PTHR13367:SF33">
    <property type="entry name" value="P-LOOP CONTAINING NUCLEOSIDE TRIPHOSPHATE HYDROLASE PROTEIN"/>
    <property type="match status" value="1"/>
</dbReference>